<evidence type="ECO:0000256" key="1">
    <source>
        <dbReference type="SAM" id="SignalP"/>
    </source>
</evidence>
<protein>
    <submittedName>
        <fullName evidence="2">Uncharacterized protein</fullName>
    </submittedName>
</protein>
<comment type="caution">
    <text evidence="2">The sequence shown here is derived from an EMBL/GenBank/DDBJ whole genome shotgun (WGS) entry which is preliminary data.</text>
</comment>
<dbReference type="EMBL" id="JRFU01000107">
    <property type="protein sequence ID" value="PWE86433.1"/>
    <property type="molecule type" value="Genomic_DNA"/>
</dbReference>
<evidence type="ECO:0000313" key="3">
    <source>
        <dbReference type="Proteomes" id="UP000245288"/>
    </source>
</evidence>
<keyword evidence="3" id="KW-1185">Reference proteome</keyword>
<dbReference type="RefSeq" id="WP_109215870.1">
    <property type="nucleotide sequence ID" value="NZ_CABMEW010000018.1"/>
</dbReference>
<accession>A0A2V1JSS9</accession>
<gene>
    <name evidence="2" type="ORF">LG34_09945</name>
</gene>
<dbReference type="Proteomes" id="UP000245288">
    <property type="component" value="Unassembled WGS sequence"/>
</dbReference>
<feature type="signal peptide" evidence="1">
    <location>
        <begin position="1"/>
        <end position="25"/>
    </location>
</feature>
<name>A0A2V1JSS9_EUBRA</name>
<evidence type="ECO:0000313" key="2">
    <source>
        <dbReference type="EMBL" id="PWE86433.1"/>
    </source>
</evidence>
<keyword evidence="1" id="KW-0732">Signal</keyword>
<reference evidence="2 3" key="1">
    <citation type="submission" date="2014-09" db="EMBL/GenBank/DDBJ databases">
        <title>Butyrate-producing bacteria isolated from human gut.</title>
        <authorList>
            <person name="Zhang Q."/>
            <person name="Zhao L."/>
        </authorList>
    </citation>
    <scope>NUCLEOTIDE SEQUENCE [LARGE SCALE GENOMIC DNA]</scope>
    <source>
        <strain evidence="2 3">21</strain>
    </source>
</reference>
<sequence>MRKKLLTGIMTAAMVMCLGVTPAFAGNTNYATGKVTNVYGTFTYRAMTSYPNKKATANAMWFMNISSLNFAGSIDGTSGITFKPMLRSGNSSYTEVEDADAAWAKTTMSTKYYSWNGHGPANVTYYLGVRLDNRLRNTSATASGYWNAN</sequence>
<dbReference type="AlphaFoldDB" id="A0A2V1JSS9"/>
<organism evidence="2 3">
    <name type="scientific">Eubacterium ramulus</name>
    <dbReference type="NCBI Taxonomy" id="39490"/>
    <lineage>
        <taxon>Bacteria</taxon>
        <taxon>Bacillati</taxon>
        <taxon>Bacillota</taxon>
        <taxon>Clostridia</taxon>
        <taxon>Eubacteriales</taxon>
        <taxon>Eubacteriaceae</taxon>
        <taxon>Eubacterium</taxon>
    </lineage>
</organism>
<proteinExistence type="predicted"/>
<feature type="chain" id="PRO_5016167011" evidence="1">
    <location>
        <begin position="26"/>
        <end position="149"/>
    </location>
</feature>